<evidence type="ECO:0000256" key="7">
    <source>
        <dbReference type="ARBA" id="ARBA00023187"/>
    </source>
</evidence>
<gene>
    <name evidence="10" type="ORF">CLUMA_CG005106</name>
</gene>
<dbReference type="InterPro" id="IPR019367">
    <property type="entry name" value="PDZ-binding_CRIPT"/>
</dbReference>
<dbReference type="AlphaFoldDB" id="A0A1J1HV60"/>
<organism evidence="10 11">
    <name type="scientific">Clunio marinus</name>
    <dbReference type="NCBI Taxonomy" id="568069"/>
    <lineage>
        <taxon>Eukaryota</taxon>
        <taxon>Metazoa</taxon>
        <taxon>Ecdysozoa</taxon>
        <taxon>Arthropoda</taxon>
        <taxon>Hexapoda</taxon>
        <taxon>Insecta</taxon>
        <taxon>Pterygota</taxon>
        <taxon>Neoptera</taxon>
        <taxon>Endopterygota</taxon>
        <taxon>Diptera</taxon>
        <taxon>Nematocera</taxon>
        <taxon>Chironomoidea</taxon>
        <taxon>Chironomidae</taxon>
        <taxon>Clunio</taxon>
    </lineage>
</organism>
<evidence type="ECO:0000256" key="2">
    <source>
        <dbReference type="ARBA" id="ARBA00009021"/>
    </source>
</evidence>
<dbReference type="OrthoDB" id="147332at2759"/>
<protein>
    <recommendedName>
        <fullName evidence="3">Cysteine-rich PDZ-binding protein</fullName>
    </recommendedName>
    <alternativeName>
        <fullName evidence="8">Cysteine-rich interactor of PDZ three</fullName>
    </alternativeName>
</protein>
<dbReference type="EMBL" id="CVRI01000021">
    <property type="protein sequence ID" value="CRK91434.1"/>
    <property type="molecule type" value="Genomic_DNA"/>
</dbReference>
<dbReference type="GO" id="GO:0031122">
    <property type="term" value="P:cytoplasmic microtubule organization"/>
    <property type="evidence" value="ECO:0007669"/>
    <property type="project" value="TreeGrafter"/>
</dbReference>
<dbReference type="GO" id="GO:0005681">
    <property type="term" value="C:spliceosomal complex"/>
    <property type="evidence" value="ECO:0007669"/>
    <property type="project" value="UniProtKB-KW"/>
</dbReference>
<evidence type="ECO:0000313" key="10">
    <source>
        <dbReference type="EMBL" id="CRK91434.1"/>
    </source>
</evidence>
<dbReference type="GO" id="GO:0006397">
    <property type="term" value="P:mRNA processing"/>
    <property type="evidence" value="ECO:0007669"/>
    <property type="project" value="UniProtKB-KW"/>
</dbReference>
<evidence type="ECO:0000256" key="1">
    <source>
        <dbReference type="ARBA" id="ARBA00004496"/>
    </source>
</evidence>
<dbReference type="GO" id="GO:0008380">
    <property type="term" value="P:RNA splicing"/>
    <property type="evidence" value="ECO:0007669"/>
    <property type="project" value="UniProtKB-KW"/>
</dbReference>
<sequence length="103" mass="11328">MVCEKCELKLKHVATPDPWKMAGRSSATDKSSGTSGGRKINENKALTSSRVNPMKGMRKCRICQSKIHLEGAYYCQSCAYKKGICGMCGKKIISTKSYRQSAT</sequence>
<reference evidence="10 11" key="1">
    <citation type="submission" date="2015-04" db="EMBL/GenBank/DDBJ databases">
        <authorList>
            <person name="Syromyatnikov M.Y."/>
            <person name="Popov V.N."/>
        </authorList>
    </citation>
    <scope>NUCLEOTIDE SEQUENCE [LARGE SCALE GENOMIC DNA]</scope>
</reference>
<dbReference type="GO" id="GO:0005737">
    <property type="term" value="C:cytoplasm"/>
    <property type="evidence" value="ECO:0007669"/>
    <property type="project" value="UniProtKB-SubCell"/>
</dbReference>
<dbReference type="STRING" id="568069.A0A1J1HV60"/>
<comment type="similarity">
    <text evidence="2">Belongs to the CRIPT family.</text>
</comment>
<dbReference type="GO" id="GO:0030165">
    <property type="term" value="F:PDZ domain binding"/>
    <property type="evidence" value="ECO:0007669"/>
    <property type="project" value="TreeGrafter"/>
</dbReference>
<feature type="region of interest" description="Disordered" evidence="9">
    <location>
        <begin position="19"/>
        <end position="48"/>
    </location>
</feature>
<evidence type="ECO:0000256" key="4">
    <source>
        <dbReference type="ARBA" id="ARBA00022490"/>
    </source>
</evidence>
<keyword evidence="5" id="KW-0507">mRNA processing</keyword>
<keyword evidence="6" id="KW-0747">Spliceosome</keyword>
<comment type="subcellular location">
    <subcellularLocation>
        <location evidence="1">Cytoplasm</location>
    </subcellularLocation>
</comment>
<evidence type="ECO:0000256" key="9">
    <source>
        <dbReference type="SAM" id="MobiDB-lite"/>
    </source>
</evidence>
<keyword evidence="4" id="KW-0963">Cytoplasm</keyword>
<name>A0A1J1HV60_9DIPT</name>
<accession>A0A1J1HV60</accession>
<dbReference type="Proteomes" id="UP000183832">
    <property type="component" value="Unassembled WGS sequence"/>
</dbReference>
<dbReference type="PANTHER" id="PTHR11805">
    <property type="entry name" value="CYSTEINE-RICH PDZ-BINDING PROTEIN"/>
    <property type="match status" value="1"/>
</dbReference>
<keyword evidence="11" id="KW-1185">Reference proteome</keyword>
<evidence type="ECO:0000256" key="8">
    <source>
        <dbReference type="ARBA" id="ARBA00032518"/>
    </source>
</evidence>
<keyword evidence="7" id="KW-0508">mRNA splicing</keyword>
<evidence type="ECO:0000313" key="11">
    <source>
        <dbReference type="Proteomes" id="UP000183832"/>
    </source>
</evidence>
<proteinExistence type="inferred from homology"/>
<dbReference type="GO" id="GO:0008017">
    <property type="term" value="F:microtubule binding"/>
    <property type="evidence" value="ECO:0007669"/>
    <property type="project" value="TreeGrafter"/>
</dbReference>
<evidence type="ECO:0000256" key="3">
    <source>
        <dbReference type="ARBA" id="ARBA00018615"/>
    </source>
</evidence>
<evidence type="ECO:0000256" key="5">
    <source>
        <dbReference type="ARBA" id="ARBA00022664"/>
    </source>
</evidence>
<dbReference type="GO" id="GO:0030425">
    <property type="term" value="C:dendrite"/>
    <property type="evidence" value="ECO:0007669"/>
    <property type="project" value="TreeGrafter"/>
</dbReference>
<dbReference type="PANTHER" id="PTHR11805:SF1">
    <property type="entry name" value="CYSTEINE-RICH PDZ-BINDING PROTEIN"/>
    <property type="match status" value="1"/>
</dbReference>
<dbReference type="Pfam" id="PF10235">
    <property type="entry name" value="Cript"/>
    <property type="match status" value="1"/>
</dbReference>
<evidence type="ECO:0000256" key="6">
    <source>
        <dbReference type="ARBA" id="ARBA00022728"/>
    </source>
</evidence>